<evidence type="ECO:0000256" key="5">
    <source>
        <dbReference type="ARBA" id="ARBA00023136"/>
    </source>
</evidence>
<feature type="non-terminal residue" evidence="7">
    <location>
        <position position="1"/>
    </location>
</feature>
<reference evidence="7 9" key="1">
    <citation type="journal article" date="2020" name="Stud. Mycol.">
        <title>101 Dothideomycetes genomes: a test case for predicting lifestyles and emergence of pathogens.</title>
        <authorList>
            <person name="Haridas S."/>
            <person name="Albert R."/>
            <person name="Binder M."/>
            <person name="Bloem J."/>
            <person name="Labutti K."/>
            <person name="Salamov A."/>
            <person name="Andreopoulos B."/>
            <person name="Baker S."/>
            <person name="Barry K."/>
            <person name="Bills G."/>
            <person name="Bluhm B."/>
            <person name="Cannon C."/>
            <person name="Castanera R."/>
            <person name="Culley D."/>
            <person name="Daum C."/>
            <person name="Ezra D."/>
            <person name="Gonzalez J."/>
            <person name="Henrissat B."/>
            <person name="Kuo A."/>
            <person name="Liang C."/>
            <person name="Lipzen A."/>
            <person name="Lutzoni F."/>
            <person name="Magnuson J."/>
            <person name="Mondo S."/>
            <person name="Nolan M."/>
            <person name="Ohm R."/>
            <person name="Pangilinan J."/>
            <person name="Park H.-J."/>
            <person name="Ramirez L."/>
            <person name="Alfaro M."/>
            <person name="Sun H."/>
            <person name="Tritt A."/>
            <person name="Yoshinaga Y."/>
            <person name="Zwiers L.-H."/>
            <person name="Turgeon B."/>
            <person name="Goodwin S."/>
            <person name="Spatafora J."/>
            <person name="Crous P."/>
            <person name="Grigoriev I."/>
        </authorList>
    </citation>
    <scope>NUCLEOTIDE SEQUENCE</scope>
    <source>
        <strain evidence="7 9">CBS 304.34</strain>
    </source>
</reference>
<dbReference type="GO" id="GO:0005886">
    <property type="term" value="C:plasma membrane"/>
    <property type="evidence" value="ECO:0007669"/>
    <property type="project" value="TreeGrafter"/>
</dbReference>
<keyword evidence="8" id="KW-1185">Reference proteome</keyword>
<sequence>GGVMHPWKSAAVISAITLGFLGLIAFVLLEIYAPLREPFIPMYLFANFQSTASVILLGLGAGVYCAFSIVWPVQVAMLYGNSDDSMYAGYLSCLKDVGVAGGTGGTVGTVRAGLCAVLIAIYVTVFTNRLTTTVSKEVPPALIAAGLPATSIADFLTAFTTGATDLLMIVPGDTASVIAAGSASYKQANADAYRTVYLTTIAFSSTA</sequence>
<evidence type="ECO:0000313" key="7">
    <source>
        <dbReference type="EMBL" id="KAF2812479.1"/>
    </source>
</evidence>
<proteinExistence type="predicted"/>
<gene>
    <name evidence="7 9" type="ORF">BDZ99DRAFT_343145</name>
</gene>
<keyword evidence="4 6" id="KW-1133">Transmembrane helix</keyword>
<evidence type="ECO:0000256" key="2">
    <source>
        <dbReference type="ARBA" id="ARBA00022448"/>
    </source>
</evidence>
<reference evidence="9" key="3">
    <citation type="submission" date="2025-04" db="UniProtKB">
        <authorList>
            <consortium name="RefSeq"/>
        </authorList>
    </citation>
    <scope>IDENTIFICATION</scope>
    <source>
        <strain evidence="9">CBS 304.34</strain>
    </source>
</reference>
<dbReference type="Proteomes" id="UP000504636">
    <property type="component" value="Unplaced"/>
</dbReference>
<dbReference type="AlphaFoldDB" id="A0A6A6YVD0"/>
<evidence type="ECO:0000256" key="1">
    <source>
        <dbReference type="ARBA" id="ARBA00004141"/>
    </source>
</evidence>
<feature type="transmembrane region" description="Helical" evidence="6">
    <location>
        <begin position="54"/>
        <end position="79"/>
    </location>
</feature>
<dbReference type="EMBL" id="MU003697">
    <property type="protein sequence ID" value="KAF2812479.1"/>
    <property type="molecule type" value="Genomic_DNA"/>
</dbReference>
<comment type="subcellular location">
    <subcellularLocation>
        <location evidence="1">Membrane</location>
        <topology evidence="1">Multi-pass membrane protein</topology>
    </subcellularLocation>
</comment>
<dbReference type="GeneID" id="54455292"/>
<name>A0A6A6YVD0_9PEZI</name>
<reference evidence="9" key="2">
    <citation type="submission" date="2020-04" db="EMBL/GenBank/DDBJ databases">
        <authorList>
            <consortium name="NCBI Genome Project"/>
        </authorList>
    </citation>
    <scope>NUCLEOTIDE SEQUENCE</scope>
    <source>
        <strain evidence="9">CBS 304.34</strain>
    </source>
</reference>
<keyword evidence="5 6" id="KW-0472">Membrane</keyword>
<dbReference type="GO" id="GO:0022857">
    <property type="term" value="F:transmembrane transporter activity"/>
    <property type="evidence" value="ECO:0007669"/>
    <property type="project" value="InterPro"/>
</dbReference>
<evidence type="ECO:0000256" key="4">
    <source>
        <dbReference type="ARBA" id="ARBA00022989"/>
    </source>
</evidence>
<organism evidence="7">
    <name type="scientific">Mytilinidion resinicola</name>
    <dbReference type="NCBI Taxonomy" id="574789"/>
    <lineage>
        <taxon>Eukaryota</taxon>
        <taxon>Fungi</taxon>
        <taxon>Dikarya</taxon>
        <taxon>Ascomycota</taxon>
        <taxon>Pezizomycotina</taxon>
        <taxon>Dothideomycetes</taxon>
        <taxon>Pleosporomycetidae</taxon>
        <taxon>Mytilinidiales</taxon>
        <taxon>Mytilinidiaceae</taxon>
        <taxon>Mytilinidion</taxon>
    </lineage>
</organism>
<dbReference type="RefSeq" id="XP_033579443.1">
    <property type="nucleotide sequence ID" value="XM_033714399.1"/>
</dbReference>
<evidence type="ECO:0000313" key="8">
    <source>
        <dbReference type="Proteomes" id="UP000504636"/>
    </source>
</evidence>
<protein>
    <submittedName>
        <fullName evidence="7 9">Uncharacterized protein</fullName>
    </submittedName>
</protein>
<keyword evidence="2" id="KW-0813">Transport</keyword>
<feature type="transmembrane region" description="Helical" evidence="6">
    <location>
        <begin position="99"/>
        <end position="126"/>
    </location>
</feature>
<dbReference type="InterPro" id="IPR010573">
    <property type="entry name" value="MFS_Str1/Tri12-like"/>
</dbReference>
<accession>A0A6A6YVD0</accession>
<keyword evidence="3 6" id="KW-0812">Transmembrane</keyword>
<feature type="non-terminal residue" evidence="7">
    <location>
        <position position="207"/>
    </location>
</feature>
<evidence type="ECO:0000313" key="9">
    <source>
        <dbReference type="RefSeq" id="XP_033579443.1"/>
    </source>
</evidence>
<dbReference type="Pfam" id="PF06609">
    <property type="entry name" value="TRI12"/>
    <property type="match status" value="2"/>
</dbReference>
<evidence type="ECO:0000256" key="3">
    <source>
        <dbReference type="ARBA" id="ARBA00022692"/>
    </source>
</evidence>
<feature type="transmembrane region" description="Helical" evidence="6">
    <location>
        <begin position="12"/>
        <end position="33"/>
    </location>
</feature>
<dbReference type="PANTHER" id="PTHR23501:SF109">
    <property type="entry name" value="MAJOR FACILITATOR SUPERFAMILY (MFS) PROFILE DOMAIN-CONTAINING PROTEIN-RELATED"/>
    <property type="match status" value="1"/>
</dbReference>
<dbReference type="OrthoDB" id="4161376at2759"/>
<evidence type="ECO:0000256" key="6">
    <source>
        <dbReference type="SAM" id="Phobius"/>
    </source>
</evidence>
<dbReference type="PANTHER" id="PTHR23501">
    <property type="entry name" value="MAJOR FACILITATOR SUPERFAMILY"/>
    <property type="match status" value="1"/>
</dbReference>